<dbReference type="EMBL" id="LVVM01004465">
    <property type="protein sequence ID" value="OJA12863.1"/>
    <property type="molecule type" value="Genomic_DNA"/>
</dbReference>
<evidence type="ECO:0000313" key="6">
    <source>
        <dbReference type="Proteomes" id="UP000183567"/>
    </source>
</evidence>
<dbReference type="Gene3D" id="1.10.10.10">
    <property type="entry name" value="Winged helix-like DNA-binding domain superfamily/Winged helix DNA-binding domain"/>
    <property type="match status" value="1"/>
</dbReference>
<organism evidence="5 6">
    <name type="scientific">Rhizopogon vesiculosus</name>
    <dbReference type="NCBI Taxonomy" id="180088"/>
    <lineage>
        <taxon>Eukaryota</taxon>
        <taxon>Fungi</taxon>
        <taxon>Dikarya</taxon>
        <taxon>Basidiomycota</taxon>
        <taxon>Agaricomycotina</taxon>
        <taxon>Agaricomycetes</taxon>
        <taxon>Agaricomycetidae</taxon>
        <taxon>Boletales</taxon>
        <taxon>Suillineae</taxon>
        <taxon>Rhizopogonaceae</taxon>
        <taxon>Rhizopogon</taxon>
    </lineage>
</organism>
<dbReference type="GO" id="GO:0032259">
    <property type="term" value="P:methylation"/>
    <property type="evidence" value="ECO:0007669"/>
    <property type="project" value="UniProtKB-KW"/>
</dbReference>
<sequence>MAHAELDRLQACLNFALDTLRKEMDDSQLPPLSQHSPVEHPLDDPNFLPSARLFEARRLSLACMGELKNLIQSPLDRCFEDKFSIYGVACIDMLIRTGIVDYLADVPNPSQGVPVAELAANLELDSQKIIPILRCSAANGWVRESHDSSFALNRCSRTLIKGQPGWKLVSLPGFMTLVETVSHWVTESEWKISRSPLQTAFQIAYKTPLSAFSWLVERPELHLHAAGHFQMSSSLPGYMTLIETVSHWVTESEWKLSRSPLQTAFQIAYKTPLLAFSWFSERPELCIHAAGHYEVFGNTSTPSIIADYPWAQLETPVIVDCAGGKGGLVSAILDAHPSFEGIVQDMEDMVAVTGSIMQELRPIQIESGVLKVEAHDLFQPQPRIGNEYSFILRHIIHNWPDKEAVTILSHLARALGPKSKILVVDIIAVEVHDLFQPQPRIGNEYSFILRHIMHDWPDEEAATILSHLARALGPKSKILVIDDIAVPNVDATATMTINSLSHERADYIIPSHFGSASKSTSGSSMHMMAMFNSRERSMDEWEQLVRVAGLRITNVYPLRAQDSIIECALDTHE</sequence>
<comment type="caution">
    <text evidence="5">The sequence shown here is derived from an EMBL/GenBank/DDBJ whole genome shotgun (WGS) entry which is preliminary data.</text>
</comment>
<dbReference type="SUPFAM" id="SSF46785">
    <property type="entry name" value="Winged helix' DNA-binding domain"/>
    <property type="match status" value="1"/>
</dbReference>
<dbReference type="GO" id="GO:0008171">
    <property type="term" value="F:O-methyltransferase activity"/>
    <property type="evidence" value="ECO:0007669"/>
    <property type="project" value="InterPro"/>
</dbReference>
<evidence type="ECO:0000256" key="2">
    <source>
        <dbReference type="ARBA" id="ARBA00022679"/>
    </source>
</evidence>
<dbReference type="InterPro" id="IPR016461">
    <property type="entry name" value="COMT-like"/>
</dbReference>
<dbReference type="Proteomes" id="UP000183567">
    <property type="component" value="Unassembled WGS sequence"/>
</dbReference>
<dbReference type="AlphaFoldDB" id="A0A1J8PWM6"/>
<protein>
    <recommendedName>
        <fullName evidence="4">O-methyltransferase C-terminal domain-containing protein</fullName>
    </recommendedName>
</protein>
<reference evidence="5 6" key="1">
    <citation type="submission" date="2016-03" db="EMBL/GenBank/DDBJ databases">
        <title>Comparative genomics of the ectomycorrhizal sister species Rhizopogon vinicolor and Rhizopogon vesiculosus (Basidiomycota: Boletales) reveals a divergence of the mating type B locus.</title>
        <authorList>
            <person name="Mujic A.B."/>
            <person name="Kuo A."/>
            <person name="Tritt A."/>
            <person name="Lipzen A."/>
            <person name="Chen C."/>
            <person name="Johnson J."/>
            <person name="Sharma A."/>
            <person name="Barry K."/>
            <person name="Grigoriev I.V."/>
            <person name="Spatafora J.W."/>
        </authorList>
    </citation>
    <scope>NUCLEOTIDE SEQUENCE [LARGE SCALE GENOMIC DNA]</scope>
    <source>
        <strain evidence="5 6">AM-OR11-056</strain>
    </source>
</reference>
<evidence type="ECO:0000256" key="3">
    <source>
        <dbReference type="ARBA" id="ARBA00022691"/>
    </source>
</evidence>
<dbReference type="PANTHER" id="PTHR43712:SF2">
    <property type="entry name" value="O-METHYLTRANSFERASE CICE"/>
    <property type="match status" value="1"/>
</dbReference>
<gene>
    <name evidence="5" type="ORF">AZE42_02418</name>
</gene>
<evidence type="ECO:0000256" key="1">
    <source>
        <dbReference type="ARBA" id="ARBA00022603"/>
    </source>
</evidence>
<feature type="domain" description="O-methyltransferase C-terminal" evidence="4">
    <location>
        <begin position="316"/>
        <end position="428"/>
    </location>
</feature>
<dbReference type="SUPFAM" id="SSF53335">
    <property type="entry name" value="S-adenosyl-L-methionine-dependent methyltransferases"/>
    <property type="match status" value="2"/>
</dbReference>
<name>A0A1J8PWM6_9AGAM</name>
<dbReference type="STRING" id="180088.A0A1J8PWM6"/>
<dbReference type="OrthoDB" id="1606438at2759"/>
<dbReference type="PANTHER" id="PTHR43712">
    <property type="entry name" value="PUTATIVE (AFU_ORTHOLOGUE AFUA_4G14580)-RELATED"/>
    <property type="match status" value="1"/>
</dbReference>
<keyword evidence="6" id="KW-1185">Reference proteome</keyword>
<dbReference type="PROSITE" id="PS51683">
    <property type="entry name" value="SAM_OMT_II"/>
    <property type="match status" value="1"/>
</dbReference>
<dbReference type="Gene3D" id="3.40.50.150">
    <property type="entry name" value="Vaccinia Virus protein VP39"/>
    <property type="match status" value="2"/>
</dbReference>
<dbReference type="InterPro" id="IPR029063">
    <property type="entry name" value="SAM-dependent_MTases_sf"/>
</dbReference>
<keyword evidence="1" id="KW-0489">Methyltransferase</keyword>
<evidence type="ECO:0000313" key="5">
    <source>
        <dbReference type="EMBL" id="OJA12863.1"/>
    </source>
</evidence>
<evidence type="ECO:0000259" key="4">
    <source>
        <dbReference type="Pfam" id="PF00891"/>
    </source>
</evidence>
<dbReference type="InterPro" id="IPR036388">
    <property type="entry name" value="WH-like_DNA-bd_sf"/>
</dbReference>
<keyword evidence="3" id="KW-0949">S-adenosyl-L-methionine</keyword>
<keyword evidence="2" id="KW-0808">Transferase</keyword>
<dbReference type="InterPro" id="IPR036390">
    <property type="entry name" value="WH_DNA-bd_sf"/>
</dbReference>
<dbReference type="InterPro" id="IPR001077">
    <property type="entry name" value="COMT_C"/>
</dbReference>
<dbReference type="Pfam" id="PF00891">
    <property type="entry name" value="Methyltransf_2"/>
    <property type="match status" value="2"/>
</dbReference>
<feature type="domain" description="O-methyltransferase C-terminal" evidence="4">
    <location>
        <begin position="446"/>
        <end position="491"/>
    </location>
</feature>
<proteinExistence type="predicted"/>
<accession>A0A1J8PWM6</accession>